<evidence type="ECO:0000313" key="2">
    <source>
        <dbReference type="EMBL" id="KQL46460.1"/>
    </source>
</evidence>
<evidence type="ECO:0000313" key="3">
    <source>
        <dbReference type="Proteomes" id="UP000051063"/>
    </source>
</evidence>
<accession>A0ABR5N759</accession>
<comment type="caution">
    <text evidence="2">The sequence shown here is derived from an EMBL/GenBank/DDBJ whole genome shotgun (WGS) entry which is preliminary data.</text>
</comment>
<protein>
    <recommendedName>
        <fullName evidence="1">DNA binding HTH domain-containing protein</fullName>
    </recommendedName>
</protein>
<evidence type="ECO:0000259" key="1">
    <source>
        <dbReference type="Pfam" id="PF02954"/>
    </source>
</evidence>
<dbReference type="InterPro" id="IPR009057">
    <property type="entry name" value="Homeodomain-like_sf"/>
</dbReference>
<dbReference type="EMBL" id="LJJB01000010">
    <property type="protein sequence ID" value="KQL46460.1"/>
    <property type="molecule type" value="Genomic_DNA"/>
</dbReference>
<dbReference type="Pfam" id="PF02954">
    <property type="entry name" value="HTH_8"/>
    <property type="match status" value="1"/>
</dbReference>
<reference evidence="2 3" key="1">
    <citation type="submission" date="2015-09" db="EMBL/GenBank/DDBJ databases">
        <title>Genome sequencing project for genomic taxonomy and phylogenomics of Bacillus-like bacteria.</title>
        <authorList>
            <person name="Liu B."/>
            <person name="Wang J."/>
            <person name="Zhu Y."/>
            <person name="Liu G."/>
            <person name="Chen Q."/>
            <person name="Chen Z."/>
            <person name="Lan J."/>
            <person name="Che J."/>
            <person name="Ge C."/>
            <person name="Shi H."/>
            <person name="Pan Z."/>
            <person name="Liu X."/>
        </authorList>
    </citation>
    <scope>NUCLEOTIDE SEQUENCE [LARGE SCALE GENOMIC DNA]</scope>
    <source>
        <strain evidence="2 3">DSM 8552</strain>
    </source>
</reference>
<dbReference type="SUPFAM" id="SSF46689">
    <property type="entry name" value="Homeodomain-like"/>
    <property type="match status" value="1"/>
</dbReference>
<gene>
    <name evidence="2" type="ORF">AN963_16125</name>
</gene>
<dbReference type="PRINTS" id="PR01590">
    <property type="entry name" value="HTHFIS"/>
</dbReference>
<dbReference type="Proteomes" id="UP000051063">
    <property type="component" value="Unassembled WGS sequence"/>
</dbReference>
<proteinExistence type="predicted"/>
<sequence length="91" mass="10414">MEYAVALSQGERITLEDLPPALTERKQDVQGRQSERDGVIIPNGITLDEAERRVILHTLERHAGHRKKTADQLGISERGLRQKLKQYLEIE</sequence>
<name>A0ABR5N759_BRECH</name>
<feature type="domain" description="DNA binding HTH" evidence="1">
    <location>
        <begin position="46"/>
        <end position="87"/>
    </location>
</feature>
<keyword evidence="3" id="KW-1185">Reference proteome</keyword>
<organism evidence="2 3">
    <name type="scientific">Brevibacillus choshinensis</name>
    <dbReference type="NCBI Taxonomy" id="54911"/>
    <lineage>
        <taxon>Bacteria</taxon>
        <taxon>Bacillati</taxon>
        <taxon>Bacillota</taxon>
        <taxon>Bacilli</taxon>
        <taxon>Bacillales</taxon>
        <taxon>Paenibacillaceae</taxon>
        <taxon>Brevibacillus</taxon>
    </lineage>
</organism>
<dbReference type="Gene3D" id="1.10.10.60">
    <property type="entry name" value="Homeodomain-like"/>
    <property type="match status" value="1"/>
</dbReference>
<dbReference type="InterPro" id="IPR002197">
    <property type="entry name" value="HTH_Fis"/>
</dbReference>